<name>A0ABS7SQ18_9BURK</name>
<evidence type="ECO:0000313" key="4">
    <source>
        <dbReference type="EMBL" id="MBZ2208199.1"/>
    </source>
</evidence>
<sequence length="241" mass="24273">MNNFLKLLPILLSAVAFSAHGALIDFEDVAEGTVSTSIVSNGFKFVANYGGAIYVTGGSSCAPPCASNGTRTLLAAGPLLGYADRITVSRASGGEFRLTSVDAAELFSAPFLADGAVQISYQGFTSGALVTTGSLVLDQLVDGPGGIPDFQTFALPGMVVDTFVFTGLGSFTGNNGFTLDNFVVDLVGGPGPDPDPDPDPDPEPGEVPEPGSLALGALGIAGMLAARRRGAGRAAACPQAA</sequence>
<evidence type="ECO:0000256" key="1">
    <source>
        <dbReference type="SAM" id="MobiDB-lite"/>
    </source>
</evidence>
<comment type="caution">
    <text evidence="4">The sequence shown here is derived from an EMBL/GenBank/DDBJ whole genome shotgun (WGS) entry which is preliminary data.</text>
</comment>
<dbReference type="InterPro" id="IPR013424">
    <property type="entry name" value="Ice-binding_C"/>
</dbReference>
<keyword evidence="2" id="KW-0732">Signal</keyword>
<dbReference type="Pfam" id="PF07589">
    <property type="entry name" value="PEP-CTERM"/>
    <property type="match status" value="1"/>
</dbReference>
<dbReference type="EMBL" id="JAFBIL020000005">
    <property type="protein sequence ID" value="MBZ2208199.1"/>
    <property type="molecule type" value="Genomic_DNA"/>
</dbReference>
<dbReference type="RefSeq" id="WP_223468692.1">
    <property type="nucleotide sequence ID" value="NZ_JAFBIL020000005.1"/>
</dbReference>
<dbReference type="NCBIfam" id="TIGR02595">
    <property type="entry name" value="PEP_CTERM"/>
    <property type="match status" value="1"/>
</dbReference>
<feature type="compositionally biased region" description="Acidic residues" evidence="1">
    <location>
        <begin position="194"/>
        <end position="206"/>
    </location>
</feature>
<gene>
    <name evidence="4" type="ORF">I4X03_013110</name>
</gene>
<keyword evidence="5" id="KW-1185">Reference proteome</keyword>
<proteinExistence type="predicted"/>
<reference evidence="4 5" key="1">
    <citation type="submission" date="2021-08" db="EMBL/GenBank/DDBJ databases">
        <title>Massilia sp. R798.</title>
        <authorList>
            <person name="Baek J.H."/>
            <person name="Jung H.S."/>
            <person name="Kim K.R."/>
            <person name="Jeon C.O."/>
        </authorList>
    </citation>
    <scope>NUCLEOTIDE SEQUENCE [LARGE SCALE GENOMIC DNA]</scope>
    <source>
        <strain evidence="4 5">R798</strain>
    </source>
</reference>
<accession>A0ABS7SQ18</accession>
<protein>
    <submittedName>
        <fullName evidence="4">PEP-CTERM sorting domain-containing protein</fullName>
    </submittedName>
</protein>
<feature type="region of interest" description="Disordered" evidence="1">
    <location>
        <begin position="188"/>
        <end position="212"/>
    </location>
</feature>
<feature type="chain" id="PRO_5046661390" evidence="2">
    <location>
        <begin position="22"/>
        <end position="241"/>
    </location>
</feature>
<evidence type="ECO:0000259" key="3">
    <source>
        <dbReference type="Pfam" id="PF07589"/>
    </source>
</evidence>
<dbReference type="Proteomes" id="UP000809349">
    <property type="component" value="Unassembled WGS sequence"/>
</dbReference>
<organism evidence="4 5">
    <name type="scientific">Massilia soli</name>
    <dbReference type="NCBI Taxonomy" id="2792854"/>
    <lineage>
        <taxon>Bacteria</taxon>
        <taxon>Pseudomonadati</taxon>
        <taxon>Pseudomonadota</taxon>
        <taxon>Betaproteobacteria</taxon>
        <taxon>Burkholderiales</taxon>
        <taxon>Oxalobacteraceae</taxon>
        <taxon>Telluria group</taxon>
        <taxon>Massilia</taxon>
    </lineage>
</organism>
<feature type="signal peptide" evidence="2">
    <location>
        <begin position="1"/>
        <end position="21"/>
    </location>
</feature>
<evidence type="ECO:0000256" key="2">
    <source>
        <dbReference type="SAM" id="SignalP"/>
    </source>
</evidence>
<feature type="domain" description="Ice-binding protein C-terminal" evidence="3">
    <location>
        <begin position="207"/>
        <end position="229"/>
    </location>
</feature>
<evidence type="ECO:0000313" key="5">
    <source>
        <dbReference type="Proteomes" id="UP000809349"/>
    </source>
</evidence>